<keyword evidence="3" id="KW-1185">Reference proteome</keyword>
<feature type="region of interest" description="Disordered" evidence="1">
    <location>
        <begin position="142"/>
        <end position="177"/>
    </location>
</feature>
<feature type="region of interest" description="Disordered" evidence="1">
    <location>
        <begin position="807"/>
        <end position="831"/>
    </location>
</feature>
<evidence type="ECO:0000313" key="2">
    <source>
        <dbReference type="EMBL" id="KAF9586375.1"/>
    </source>
</evidence>
<feature type="region of interest" description="Disordered" evidence="1">
    <location>
        <begin position="911"/>
        <end position="935"/>
    </location>
</feature>
<feature type="compositionally biased region" description="Basic and acidic residues" evidence="1">
    <location>
        <begin position="298"/>
        <end position="308"/>
    </location>
</feature>
<feature type="compositionally biased region" description="Basic and acidic residues" evidence="1">
    <location>
        <begin position="145"/>
        <end position="154"/>
    </location>
</feature>
<feature type="compositionally biased region" description="Polar residues" evidence="1">
    <location>
        <begin position="43"/>
        <end position="52"/>
    </location>
</feature>
<gene>
    <name evidence="2" type="ORF">BGW38_006119</name>
</gene>
<dbReference type="EMBL" id="JAABOA010000039">
    <property type="protein sequence ID" value="KAF9586375.1"/>
    <property type="molecule type" value="Genomic_DNA"/>
</dbReference>
<feature type="compositionally biased region" description="Polar residues" evidence="1">
    <location>
        <begin position="580"/>
        <end position="592"/>
    </location>
</feature>
<feature type="compositionally biased region" description="Polar residues" evidence="1">
    <location>
        <begin position="624"/>
        <end position="646"/>
    </location>
</feature>
<feature type="compositionally biased region" description="Polar residues" evidence="1">
    <location>
        <begin position="710"/>
        <end position="731"/>
    </location>
</feature>
<feature type="compositionally biased region" description="Polar residues" evidence="1">
    <location>
        <begin position="312"/>
        <end position="325"/>
    </location>
</feature>
<reference evidence="2" key="1">
    <citation type="journal article" date="2020" name="Fungal Divers.">
        <title>Resolving the Mortierellaceae phylogeny through synthesis of multi-gene phylogenetics and phylogenomics.</title>
        <authorList>
            <person name="Vandepol N."/>
            <person name="Liber J."/>
            <person name="Desiro A."/>
            <person name="Na H."/>
            <person name="Kennedy M."/>
            <person name="Barry K."/>
            <person name="Grigoriev I.V."/>
            <person name="Miller A.N."/>
            <person name="O'Donnell K."/>
            <person name="Stajich J.E."/>
            <person name="Bonito G."/>
        </authorList>
    </citation>
    <scope>NUCLEOTIDE SEQUENCE</scope>
    <source>
        <strain evidence="2">KOD1015</strain>
    </source>
</reference>
<feature type="compositionally biased region" description="Polar residues" evidence="1">
    <location>
        <begin position="873"/>
        <end position="884"/>
    </location>
</feature>
<feature type="region of interest" description="Disordered" evidence="1">
    <location>
        <begin position="37"/>
        <end position="63"/>
    </location>
</feature>
<protein>
    <submittedName>
        <fullName evidence="2">Uncharacterized protein</fullName>
    </submittedName>
</protein>
<feature type="compositionally biased region" description="Low complexity" evidence="1">
    <location>
        <begin position="914"/>
        <end position="932"/>
    </location>
</feature>
<feature type="region of interest" description="Disordered" evidence="1">
    <location>
        <begin position="868"/>
        <end position="887"/>
    </location>
</feature>
<feature type="compositionally biased region" description="Polar residues" evidence="1">
    <location>
        <begin position="156"/>
        <end position="172"/>
    </location>
</feature>
<dbReference type="OrthoDB" id="2432914at2759"/>
<dbReference type="AlphaFoldDB" id="A0A9P6KJ13"/>
<sequence length="972" mass="106925">MGLHNRADATTIIHLPPTLQSSHSSHGTSARFVSSIRGAVSQHPPSSSGSRQDVTKQDVDDGQDVIRLDVIKQEPEKGKDKIVKPRKKRGQYKKTILRDQAEAAAAAAAIGLPPPQYMLVTTNGNNEGVGKISLPMLESAASQMRQDEGGKGRFGESSTSPTVESLGVGQSTEMDEEETKRYTLEMEQELAMLAEEAEEDRKKRDEEAADRILKRAQVVKHLRGLKSKLACAQIQVGQDLHYQSVDLFSEIFDEVLEDIGKDNTEMLKLLKARREQESRECEIDGFDSSFSGHMPTRSSDKPKKRDLLSELTDLSSFTASTNHQRNSTKNHNSRSSPFHTQDDEPESEDISVHQSQGECGSSQFIGQSWDVGPGKDEQVRKTGGGAKYAEGSTESAALLIEDDEEESLESSHPHPVPKTREDLQLRHRQELEELQLRQRKEQEAFQRRQLDQLRELQSKQNQEIRQFETVDMKKLLEHEVPEKRLKLGHLQYGRHSDVSYQTRLHHEVSPSSFSLYGSDAVVSGRQKVQPLSSLRSPSPPPLQRTQSEQHRAPAINLWERPSLSRQQSQAPAGGPKLHKTATNTRGTINPLPMSTMTLALTAMNEKKKLLKRAMKKQSEHVEAGSSSIEHPESRSNQGSTPSQSFSPPRWTLKKVAPDGTLEGKSYSPKGNPATLGLPSLGQFGHYKRGTGIADDPSGESTPSRHVDQAVSASLLHSASTHQGYLKTANTKIKTKKRRNSSQLSEHGADEGAELSGSIVGDRRSLLDHLDAWDGDTDANNIFDLVMSEPPDVGFDEEVIEGLLGEKHSSANNNVPASDQSKQQVLSSTSDSLRWLQESQQASHALGHSSSALSLDKVTGIGGYGSAGSLTKAHAQSSHNHQAESTNDEVLFLNEDSLAELLRPKKRSHHDVHINSSFDSGSNSSSNSSSNSNTYTQVHLADSTPLNLYGADGGEEWGFTGFSVDQFLDHDAF</sequence>
<accession>A0A9P6KJ13</accession>
<organism evidence="2 3">
    <name type="scientific">Lunasporangiospora selenospora</name>
    <dbReference type="NCBI Taxonomy" id="979761"/>
    <lineage>
        <taxon>Eukaryota</taxon>
        <taxon>Fungi</taxon>
        <taxon>Fungi incertae sedis</taxon>
        <taxon>Mucoromycota</taxon>
        <taxon>Mortierellomycotina</taxon>
        <taxon>Mortierellomycetes</taxon>
        <taxon>Mortierellales</taxon>
        <taxon>Mortierellaceae</taxon>
        <taxon>Lunasporangiospora</taxon>
    </lineage>
</organism>
<comment type="caution">
    <text evidence="2">The sequence shown here is derived from an EMBL/GenBank/DDBJ whole genome shotgun (WGS) entry which is preliminary data.</text>
</comment>
<evidence type="ECO:0000256" key="1">
    <source>
        <dbReference type="SAM" id="MobiDB-lite"/>
    </source>
</evidence>
<feature type="compositionally biased region" description="Polar residues" evidence="1">
    <location>
        <begin position="809"/>
        <end position="831"/>
    </location>
</feature>
<feature type="compositionally biased region" description="Polar residues" evidence="1">
    <location>
        <begin position="352"/>
        <end position="366"/>
    </location>
</feature>
<feature type="region of interest" description="Disordered" evidence="1">
    <location>
        <begin position="609"/>
        <end position="755"/>
    </location>
</feature>
<name>A0A9P6KJ13_9FUNG</name>
<proteinExistence type="predicted"/>
<feature type="region of interest" description="Disordered" evidence="1">
    <location>
        <begin position="281"/>
        <end position="393"/>
    </location>
</feature>
<evidence type="ECO:0000313" key="3">
    <source>
        <dbReference type="Proteomes" id="UP000780801"/>
    </source>
</evidence>
<dbReference type="Proteomes" id="UP000780801">
    <property type="component" value="Unassembled WGS sequence"/>
</dbReference>
<feature type="compositionally biased region" description="Basic and acidic residues" evidence="1">
    <location>
        <begin position="53"/>
        <end position="63"/>
    </location>
</feature>
<feature type="region of interest" description="Disordered" evidence="1">
    <location>
        <begin position="526"/>
        <end position="592"/>
    </location>
</feature>